<protein>
    <submittedName>
        <fullName evidence="1">Uncharacterized protein</fullName>
    </submittedName>
</protein>
<dbReference type="RefSeq" id="WP_338528461.1">
    <property type="nucleotide sequence ID" value="NZ_CP030941.1"/>
</dbReference>
<keyword evidence="2" id="KW-1185">Reference proteome</keyword>
<accession>A0ABY5MFG9</accession>
<evidence type="ECO:0000313" key="1">
    <source>
        <dbReference type="EMBL" id="UUP15999.1"/>
    </source>
</evidence>
<evidence type="ECO:0000313" key="2">
    <source>
        <dbReference type="Proteomes" id="UP001342418"/>
    </source>
</evidence>
<gene>
    <name evidence="1" type="ORF">NTH_00439</name>
</gene>
<organism evidence="1 2">
    <name type="scientific">Nitratireductor thuwali</name>
    <dbReference type="NCBI Taxonomy" id="2267699"/>
    <lineage>
        <taxon>Bacteria</taxon>
        <taxon>Pseudomonadati</taxon>
        <taxon>Pseudomonadota</taxon>
        <taxon>Alphaproteobacteria</taxon>
        <taxon>Hyphomicrobiales</taxon>
        <taxon>Phyllobacteriaceae</taxon>
        <taxon>Nitratireductor</taxon>
    </lineage>
</organism>
<reference evidence="1 2" key="1">
    <citation type="submission" date="2018-07" db="EMBL/GenBank/DDBJ databases">
        <title>Genome sequence of Nitratireductor thuwali#1536.</title>
        <authorList>
            <person name="Michoud G."/>
            <person name="Merlino G."/>
            <person name="Sefrji F.O."/>
            <person name="Daffonchio D."/>
        </authorList>
    </citation>
    <scope>NUCLEOTIDE SEQUENCE [LARGE SCALE GENOMIC DNA]</scope>
    <source>
        <strain evidence="2">Nit1536</strain>
    </source>
</reference>
<proteinExistence type="predicted"/>
<name>A0ABY5MFG9_9HYPH</name>
<dbReference type="EMBL" id="CP030941">
    <property type="protein sequence ID" value="UUP15999.1"/>
    <property type="molecule type" value="Genomic_DNA"/>
</dbReference>
<dbReference type="Proteomes" id="UP001342418">
    <property type="component" value="Chromosome"/>
</dbReference>
<sequence>MVSAKEPDHEVPSAPAADPAADAAEVLLLLRLVLSDGAPDKKVATVLQRVARRAFGLNEADFLEIYVSLRALGEAGAAGAAAHFQEKPRPEKVALGRTIMAICRHDEALKPHIGRVRSRVAVLLDIEEDGI</sequence>